<feature type="region of interest" description="Disordered" evidence="1">
    <location>
        <begin position="25"/>
        <end position="65"/>
    </location>
</feature>
<dbReference type="PROSITE" id="PS51257">
    <property type="entry name" value="PROKAR_LIPOPROTEIN"/>
    <property type="match status" value="1"/>
</dbReference>
<name>A0A9D1UC26_9FIRM</name>
<evidence type="ECO:0000313" key="4">
    <source>
        <dbReference type="Proteomes" id="UP000824265"/>
    </source>
</evidence>
<dbReference type="InterPro" id="IPR050490">
    <property type="entry name" value="Bact_solute-bd_prot1"/>
</dbReference>
<comment type="caution">
    <text evidence="3">The sequence shown here is derived from an EMBL/GenBank/DDBJ whole genome shotgun (WGS) entry which is preliminary data.</text>
</comment>
<dbReference type="Gene3D" id="3.40.190.10">
    <property type="entry name" value="Periplasmic binding protein-like II"/>
    <property type="match status" value="2"/>
</dbReference>
<accession>A0A9D1UC26</accession>
<keyword evidence="2" id="KW-0732">Signal</keyword>
<evidence type="ECO:0000256" key="2">
    <source>
        <dbReference type="SAM" id="SignalP"/>
    </source>
</evidence>
<feature type="compositionally biased region" description="Low complexity" evidence="1">
    <location>
        <begin position="25"/>
        <end position="52"/>
    </location>
</feature>
<reference evidence="3" key="2">
    <citation type="submission" date="2021-04" db="EMBL/GenBank/DDBJ databases">
        <authorList>
            <person name="Gilroy R."/>
        </authorList>
    </citation>
    <scope>NUCLEOTIDE SEQUENCE</scope>
    <source>
        <strain evidence="3">CHK195-6426</strain>
    </source>
</reference>
<feature type="signal peptide" evidence="2">
    <location>
        <begin position="1"/>
        <end position="26"/>
    </location>
</feature>
<evidence type="ECO:0000256" key="1">
    <source>
        <dbReference type="SAM" id="MobiDB-lite"/>
    </source>
</evidence>
<dbReference type="Pfam" id="PF01547">
    <property type="entry name" value="SBP_bac_1"/>
    <property type="match status" value="1"/>
</dbReference>
<dbReference type="InterPro" id="IPR006059">
    <property type="entry name" value="SBP"/>
</dbReference>
<dbReference type="EMBL" id="DXGH01000029">
    <property type="protein sequence ID" value="HIW80940.1"/>
    <property type="molecule type" value="Genomic_DNA"/>
</dbReference>
<gene>
    <name evidence="3" type="ORF">H9742_05320</name>
</gene>
<dbReference type="PANTHER" id="PTHR43649:SF11">
    <property type="entry name" value="ABC TRANSPORTER SUBSTRATE-BINDING PROTEIN YESO-RELATED"/>
    <property type="match status" value="1"/>
</dbReference>
<feature type="chain" id="PRO_5038474865" evidence="2">
    <location>
        <begin position="27"/>
        <end position="476"/>
    </location>
</feature>
<proteinExistence type="predicted"/>
<dbReference type="SUPFAM" id="SSF53850">
    <property type="entry name" value="Periplasmic binding protein-like II"/>
    <property type="match status" value="1"/>
</dbReference>
<sequence>MMKKGKKALSIALLLALGLTACGSPAAEETQTPSSEPTETSTQQESVSEAETPAAETEGDAGDLGLTTEDITLTMSWWGGESRAEATMEALDKFMEKYPNITVEATFGAWSGWEDAMGLAFATDTAQDIVQINWNWIYNFGANGNVFVDLYEYEDVLDISQFPESAVKASELDGKLQAVPVALTARTMYWNKNVFDKAGIEIPSTWDEFLASGEVFKEKLGDDYYPLYLNEYDRMIFMVWYLESMYNKPWVENGQVQYTQEEIQEGFAMLKDLEDRHVLVPIQLVNDYNADPIEQSERWINGYWAGIHTWTTSMTGPQALALPEDQRDGFVVTPMFEGLPYKGGFNKISMEFAITQTCEHPREAAALINFLLNEEEGVIAMKSERGTPVSATGFQIASENGILDQMTIDSTNMSLNQGWNQFNIDPYFEHSDLKNDPEGAYYKIMSAHSYQEIDDAEAAAQLLEAVTGVLTANAAQ</sequence>
<dbReference type="AlphaFoldDB" id="A0A9D1UC26"/>
<dbReference type="PANTHER" id="PTHR43649">
    <property type="entry name" value="ARABINOSE-BINDING PROTEIN-RELATED"/>
    <property type="match status" value="1"/>
</dbReference>
<organism evidence="3 4">
    <name type="scientific">Candidatus Acetatifactor stercoripullorum</name>
    <dbReference type="NCBI Taxonomy" id="2838414"/>
    <lineage>
        <taxon>Bacteria</taxon>
        <taxon>Bacillati</taxon>
        <taxon>Bacillota</taxon>
        <taxon>Clostridia</taxon>
        <taxon>Lachnospirales</taxon>
        <taxon>Lachnospiraceae</taxon>
        <taxon>Acetatifactor</taxon>
    </lineage>
</organism>
<dbReference type="Proteomes" id="UP000824265">
    <property type="component" value="Unassembled WGS sequence"/>
</dbReference>
<protein>
    <submittedName>
        <fullName evidence="3">ABC transporter substrate-binding protein</fullName>
    </submittedName>
</protein>
<evidence type="ECO:0000313" key="3">
    <source>
        <dbReference type="EMBL" id="HIW80940.1"/>
    </source>
</evidence>
<reference evidence="3" key="1">
    <citation type="journal article" date="2021" name="PeerJ">
        <title>Extensive microbial diversity within the chicken gut microbiome revealed by metagenomics and culture.</title>
        <authorList>
            <person name="Gilroy R."/>
            <person name="Ravi A."/>
            <person name="Getino M."/>
            <person name="Pursley I."/>
            <person name="Horton D.L."/>
            <person name="Alikhan N.F."/>
            <person name="Baker D."/>
            <person name="Gharbi K."/>
            <person name="Hall N."/>
            <person name="Watson M."/>
            <person name="Adriaenssens E.M."/>
            <person name="Foster-Nyarko E."/>
            <person name="Jarju S."/>
            <person name="Secka A."/>
            <person name="Antonio M."/>
            <person name="Oren A."/>
            <person name="Chaudhuri R.R."/>
            <person name="La Ragione R."/>
            <person name="Hildebrand F."/>
            <person name="Pallen M.J."/>
        </authorList>
    </citation>
    <scope>NUCLEOTIDE SEQUENCE</scope>
    <source>
        <strain evidence="3">CHK195-6426</strain>
    </source>
</reference>